<sequence>MADIPEQTDSQILPQPGMESVSQVAEILALLQQLQQGQAALHEGQVSLQQAQTALQEGQAALQQGQTDFRGEQAALLEGQADILQQVDELRDEGSRQDKNSIARVINNNARLDDTLLEPFYGINGQLVPHFPPTLGHAKRLRSDRVDALLLALGLGVAGSLAVRQTRFKRYIGLRDDE</sequence>
<dbReference type="InParanoid" id="D5GHF2"/>
<dbReference type="EMBL" id="FN430318">
    <property type="protein sequence ID" value="CAZ83945.1"/>
    <property type="molecule type" value="Genomic_DNA"/>
</dbReference>
<dbReference type="GeneID" id="9183620"/>
<dbReference type="AlphaFoldDB" id="D5GHF2"/>
<dbReference type="STRING" id="656061.D5GHF2"/>
<reference evidence="1 2" key="1">
    <citation type="journal article" date="2010" name="Nature">
        <title>Perigord black truffle genome uncovers evolutionary origins and mechanisms of symbiosis.</title>
        <authorList>
            <person name="Martin F."/>
            <person name="Kohler A."/>
            <person name="Murat C."/>
            <person name="Balestrini R."/>
            <person name="Coutinho P.M."/>
            <person name="Jaillon O."/>
            <person name="Montanini B."/>
            <person name="Morin E."/>
            <person name="Noel B."/>
            <person name="Percudani R."/>
            <person name="Porcel B."/>
            <person name="Rubini A."/>
            <person name="Amicucci A."/>
            <person name="Amselem J."/>
            <person name="Anthouard V."/>
            <person name="Arcioni S."/>
            <person name="Artiguenave F."/>
            <person name="Aury J.M."/>
            <person name="Ballario P."/>
            <person name="Bolchi A."/>
            <person name="Brenna A."/>
            <person name="Brun A."/>
            <person name="Buee M."/>
            <person name="Cantarel B."/>
            <person name="Chevalier G."/>
            <person name="Couloux A."/>
            <person name="Da Silva C."/>
            <person name="Denoeud F."/>
            <person name="Duplessis S."/>
            <person name="Ghignone S."/>
            <person name="Hilselberger B."/>
            <person name="Iotti M."/>
            <person name="Marcais B."/>
            <person name="Mello A."/>
            <person name="Miranda M."/>
            <person name="Pacioni G."/>
            <person name="Quesneville H."/>
            <person name="Riccioni C."/>
            <person name="Ruotolo R."/>
            <person name="Splivallo R."/>
            <person name="Stocchi V."/>
            <person name="Tisserant E."/>
            <person name="Viscomi A.R."/>
            <person name="Zambonelli A."/>
            <person name="Zampieri E."/>
            <person name="Henrissat B."/>
            <person name="Lebrun M.H."/>
            <person name="Paolocci F."/>
            <person name="Bonfante P."/>
            <person name="Ottonello S."/>
            <person name="Wincker P."/>
        </authorList>
    </citation>
    <scope>NUCLEOTIDE SEQUENCE [LARGE SCALE GENOMIC DNA]</scope>
    <source>
        <strain evidence="1 2">Mel28</strain>
    </source>
</reference>
<gene>
    <name evidence="1" type="ORF">GSTUM_00007908001</name>
</gene>
<dbReference type="HOGENOM" id="CLU_1511685_0_0_1"/>
<name>D5GHF2_TUBMM</name>
<dbReference type="RefSeq" id="XP_002839754.1">
    <property type="nucleotide sequence ID" value="XM_002839708.1"/>
</dbReference>
<dbReference type="KEGG" id="tml:GSTUM_00007908001"/>
<accession>D5GHF2</accession>
<evidence type="ECO:0000313" key="2">
    <source>
        <dbReference type="Proteomes" id="UP000006911"/>
    </source>
</evidence>
<proteinExistence type="predicted"/>
<organism evidence="1 2">
    <name type="scientific">Tuber melanosporum (strain Mel28)</name>
    <name type="common">Perigord black truffle</name>
    <dbReference type="NCBI Taxonomy" id="656061"/>
    <lineage>
        <taxon>Eukaryota</taxon>
        <taxon>Fungi</taxon>
        <taxon>Dikarya</taxon>
        <taxon>Ascomycota</taxon>
        <taxon>Pezizomycotina</taxon>
        <taxon>Pezizomycetes</taxon>
        <taxon>Pezizales</taxon>
        <taxon>Tuberaceae</taxon>
        <taxon>Tuber</taxon>
    </lineage>
</organism>
<protein>
    <submittedName>
        <fullName evidence="1">(Perigord truffle) hypothetical protein</fullName>
    </submittedName>
</protein>
<evidence type="ECO:0000313" key="1">
    <source>
        <dbReference type="EMBL" id="CAZ83945.1"/>
    </source>
</evidence>
<dbReference type="Proteomes" id="UP000006911">
    <property type="component" value="Unassembled WGS sequence"/>
</dbReference>
<keyword evidence="2" id="KW-1185">Reference proteome</keyword>